<organism evidence="1 2">
    <name type="scientific">Paraburkholderia dipogonis</name>
    <dbReference type="NCBI Taxonomy" id="1211383"/>
    <lineage>
        <taxon>Bacteria</taxon>
        <taxon>Pseudomonadati</taxon>
        <taxon>Pseudomonadota</taxon>
        <taxon>Betaproteobacteria</taxon>
        <taxon>Burkholderiales</taxon>
        <taxon>Burkholderiaceae</taxon>
        <taxon>Paraburkholderia</taxon>
    </lineage>
</organism>
<reference evidence="1 2" key="1">
    <citation type="submission" date="2019-03" db="EMBL/GenBank/DDBJ databases">
        <title>Complete Genome Sequence of Paraburkholderia dipogonis ICMP 19430T, a Nitrogen-fixing Symbiont of the South African Invasive Legume Dipogon lignosus in New Zealand.</title>
        <authorList>
            <person name="De Meyer S.E."/>
        </authorList>
    </citation>
    <scope>NUCLEOTIDE SEQUENCE [LARGE SCALE GENOMIC DNA]</scope>
    <source>
        <strain evidence="1 2">ICMP 19430</strain>
    </source>
</reference>
<gene>
    <name evidence="1" type="ORF">E2553_42180</name>
</gene>
<proteinExistence type="predicted"/>
<name>A0A4Y8MHU1_9BURK</name>
<protein>
    <submittedName>
        <fullName evidence="1">Uncharacterized protein</fullName>
    </submittedName>
</protein>
<accession>A0A4Y8MHU1</accession>
<evidence type="ECO:0000313" key="2">
    <source>
        <dbReference type="Proteomes" id="UP000297385"/>
    </source>
</evidence>
<sequence length="95" mass="10506">MRAVYLGWFLQRAGFGSRPVEQFRIAEYAVEATLARAHECGEWHLPGETIDDFEALVALYDSQLASVPLHEVLAAERKLRAFLAGNASSPISMNA</sequence>
<dbReference type="Proteomes" id="UP000297385">
    <property type="component" value="Unassembled WGS sequence"/>
</dbReference>
<dbReference type="AlphaFoldDB" id="A0A4Y8MHU1"/>
<evidence type="ECO:0000313" key="1">
    <source>
        <dbReference type="EMBL" id="TFE37007.1"/>
    </source>
</evidence>
<comment type="caution">
    <text evidence="1">The sequence shown here is derived from an EMBL/GenBank/DDBJ whole genome shotgun (WGS) entry which is preliminary data.</text>
</comment>
<dbReference type="EMBL" id="SNVI01000008">
    <property type="protein sequence ID" value="TFE37007.1"/>
    <property type="molecule type" value="Genomic_DNA"/>
</dbReference>